<evidence type="ECO:0000313" key="12">
    <source>
        <dbReference type="Proteomes" id="UP001214415"/>
    </source>
</evidence>
<keyword evidence="4" id="KW-0677">Repeat</keyword>
<dbReference type="Proteomes" id="UP001214415">
    <property type="component" value="Chromosome 1"/>
</dbReference>
<evidence type="ECO:0000256" key="1">
    <source>
        <dbReference type="ARBA" id="ARBA00004141"/>
    </source>
</evidence>
<keyword evidence="12" id="KW-1185">Reference proteome</keyword>
<keyword evidence="6 8" id="KW-0472">Membrane</keyword>
<feature type="transmembrane region" description="Helical" evidence="10">
    <location>
        <begin position="77"/>
        <end position="100"/>
    </location>
</feature>
<keyword evidence="3 8" id="KW-0812">Transmembrane</keyword>
<dbReference type="AlphaFoldDB" id="A0AAF0IYA8"/>
<evidence type="ECO:0000256" key="7">
    <source>
        <dbReference type="ARBA" id="ARBA00038475"/>
    </source>
</evidence>
<reference evidence="11" key="1">
    <citation type="submission" date="2023-03" db="EMBL/GenBank/DDBJ databases">
        <title>Mating type loci evolution in Malassezia.</title>
        <authorList>
            <person name="Coelho M.A."/>
        </authorList>
    </citation>
    <scope>NUCLEOTIDE SEQUENCE</scope>
    <source>
        <strain evidence="11">CBS 12830</strain>
    </source>
</reference>
<feature type="region of interest" description="Disordered" evidence="9">
    <location>
        <begin position="280"/>
        <end position="312"/>
    </location>
</feature>
<comment type="subcellular location">
    <subcellularLocation>
        <location evidence="1 8">Membrane</location>
        <topology evidence="1 8">Multi-pass membrane protein</topology>
    </subcellularLocation>
</comment>
<dbReference type="InterPro" id="IPR016817">
    <property type="entry name" value="MannP-dilichol_defect-1"/>
</dbReference>
<evidence type="ECO:0000256" key="5">
    <source>
        <dbReference type="ARBA" id="ARBA00022989"/>
    </source>
</evidence>
<feature type="transmembrane region" description="Helical" evidence="10">
    <location>
        <begin position="161"/>
        <end position="178"/>
    </location>
</feature>
<proteinExistence type="inferred from homology"/>
<evidence type="ECO:0000256" key="8">
    <source>
        <dbReference type="PIRNR" id="PIRNR023381"/>
    </source>
</evidence>
<dbReference type="EMBL" id="CP119900">
    <property type="protein sequence ID" value="WFD21952.1"/>
    <property type="molecule type" value="Genomic_DNA"/>
</dbReference>
<gene>
    <name evidence="11" type="ORF">MEQU1_000612</name>
</gene>
<evidence type="ECO:0000256" key="6">
    <source>
        <dbReference type="ARBA" id="ARBA00023136"/>
    </source>
</evidence>
<comment type="similarity">
    <text evidence="7 8">Belongs to the MPDU1 (TC 2.A.43.3) family.</text>
</comment>
<feature type="transmembrane region" description="Helical" evidence="10">
    <location>
        <begin position="46"/>
        <end position="65"/>
    </location>
</feature>
<dbReference type="GO" id="GO:0016020">
    <property type="term" value="C:membrane"/>
    <property type="evidence" value="ECO:0007669"/>
    <property type="project" value="UniProtKB-SubCell"/>
</dbReference>
<evidence type="ECO:0000256" key="10">
    <source>
        <dbReference type="SAM" id="Phobius"/>
    </source>
</evidence>
<dbReference type="PANTHER" id="PTHR12226">
    <property type="entry name" value="MANNOSE-P-DOLICHOL UTILIZATION DEFECT 1 LEC35 -RELATED"/>
    <property type="match status" value="1"/>
</dbReference>
<dbReference type="Pfam" id="PF04193">
    <property type="entry name" value="PQ-loop"/>
    <property type="match status" value="2"/>
</dbReference>
<dbReference type="Gene3D" id="1.20.1280.290">
    <property type="match status" value="2"/>
</dbReference>
<evidence type="ECO:0000313" key="11">
    <source>
        <dbReference type="EMBL" id="WFD21952.1"/>
    </source>
</evidence>
<feature type="transmembrane region" description="Helical" evidence="10">
    <location>
        <begin position="246"/>
        <end position="269"/>
    </location>
</feature>
<evidence type="ECO:0000256" key="2">
    <source>
        <dbReference type="ARBA" id="ARBA00022448"/>
    </source>
</evidence>
<evidence type="ECO:0000256" key="3">
    <source>
        <dbReference type="ARBA" id="ARBA00022692"/>
    </source>
</evidence>
<dbReference type="SMART" id="SM00679">
    <property type="entry name" value="CTNS"/>
    <property type="match status" value="2"/>
</dbReference>
<sequence>MAVGLQHLTRSLPWFVLQPAELLLGTQCYTSLVWDVNITDLGCLRLGLSKGLGLGIVVFGSLLKFPQMYKIVRARSAEGISLAMYILEVVAYTISLAYAIRLRIPFSTYGENASLTVQSMSSPTHTDMIITLLIITYSPMDGVSRRTTTLCRRVGVSTNTFFVAIGATLMVWGSLALASETAVPPRALQLLQGLTIPVSLASKVPQMLELHRAKATGELSILVVFAQLLGTMARVFTTLTETSDRLLFWGFALATIFNAIIAVQVCMYWNGNQQRAAQRSASRWLDTHGTPTSRRTAELPLVAPRAPTTKRD</sequence>
<name>A0AAF0IYA8_9BASI</name>
<organism evidence="11 12">
    <name type="scientific">Malassezia equina</name>
    <dbReference type="NCBI Taxonomy" id="1381935"/>
    <lineage>
        <taxon>Eukaryota</taxon>
        <taxon>Fungi</taxon>
        <taxon>Dikarya</taxon>
        <taxon>Basidiomycota</taxon>
        <taxon>Ustilaginomycotina</taxon>
        <taxon>Malasseziomycetes</taxon>
        <taxon>Malasseziales</taxon>
        <taxon>Malasseziaceae</taxon>
        <taxon>Malassezia</taxon>
    </lineage>
</organism>
<dbReference type="InterPro" id="IPR006603">
    <property type="entry name" value="PQ-loop_rpt"/>
</dbReference>
<keyword evidence="5 8" id="KW-1133">Transmembrane helix</keyword>
<dbReference type="PIRSF" id="PIRSF023381">
    <property type="entry name" value="MannP-dilichol_defect-1p"/>
    <property type="match status" value="1"/>
</dbReference>
<keyword evidence="2" id="KW-0813">Transport</keyword>
<dbReference type="PANTHER" id="PTHR12226:SF2">
    <property type="entry name" value="MANNOSE-P-DOLICHOL UTILIZATION DEFECT 1 PROTEIN"/>
    <property type="match status" value="1"/>
</dbReference>
<evidence type="ECO:0000256" key="9">
    <source>
        <dbReference type="SAM" id="MobiDB-lite"/>
    </source>
</evidence>
<accession>A0AAF0IYA8</accession>
<protein>
    <recommendedName>
        <fullName evidence="8">Mannose-P-dolichol utilization defect 1 protein homolog</fullName>
    </recommendedName>
</protein>
<evidence type="ECO:0000256" key="4">
    <source>
        <dbReference type="ARBA" id="ARBA00022737"/>
    </source>
</evidence>